<evidence type="ECO:0000313" key="3">
    <source>
        <dbReference type="Proteomes" id="UP000217211"/>
    </source>
</evidence>
<dbReference type="PANTHER" id="PTHR34109:SF1">
    <property type="entry name" value="VOC DOMAIN-CONTAINING PROTEIN"/>
    <property type="match status" value="1"/>
</dbReference>
<dbReference type="InterPro" id="IPR004360">
    <property type="entry name" value="Glyas_Fos-R_dOase_dom"/>
</dbReference>
<keyword evidence="3" id="KW-1185">Reference proteome</keyword>
<dbReference type="STRING" id="716928.GCA_000261485_01395"/>
<organism evidence="2 3">
    <name type="scientific">Sinorhizobium sojae CCBAU 05684</name>
    <dbReference type="NCBI Taxonomy" id="716928"/>
    <lineage>
        <taxon>Bacteria</taxon>
        <taxon>Pseudomonadati</taxon>
        <taxon>Pseudomonadota</taxon>
        <taxon>Alphaproteobacteria</taxon>
        <taxon>Hyphomicrobiales</taxon>
        <taxon>Rhizobiaceae</taxon>
        <taxon>Sinorhizobium/Ensifer group</taxon>
        <taxon>Sinorhizobium</taxon>
    </lineage>
</organism>
<dbReference type="Gene3D" id="3.10.180.10">
    <property type="entry name" value="2,3-Dihydroxybiphenyl 1,2-Dioxygenase, domain 1"/>
    <property type="match status" value="1"/>
</dbReference>
<dbReference type="InterPro" id="IPR029068">
    <property type="entry name" value="Glyas_Bleomycin-R_OHBP_Dase"/>
</dbReference>
<gene>
    <name evidence="2" type="ORF">SJ05684_c30850</name>
</gene>
<dbReference type="Pfam" id="PF00903">
    <property type="entry name" value="Glyoxalase"/>
    <property type="match status" value="1"/>
</dbReference>
<dbReference type="SUPFAM" id="SSF54593">
    <property type="entry name" value="Glyoxalase/Bleomycin resistance protein/Dihydroxybiphenyl dioxygenase"/>
    <property type="match status" value="1"/>
</dbReference>
<name>A0A249PGV5_9HYPH</name>
<accession>A0A249PGV5</accession>
<dbReference type="PROSITE" id="PS51819">
    <property type="entry name" value="VOC"/>
    <property type="match status" value="1"/>
</dbReference>
<dbReference type="InterPro" id="IPR037523">
    <property type="entry name" value="VOC_core"/>
</dbReference>
<dbReference type="OrthoDB" id="9795306at2"/>
<dbReference type="CDD" id="cd07246">
    <property type="entry name" value="VOC_like"/>
    <property type="match status" value="1"/>
</dbReference>
<proteinExistence type="predicted"/>
<dbReference type="RefSeq" id="WP_034853088.1">
    <property type="nucleotide sequence ID" value="NZ_AJQT01000024.1"/>
</dbReference>
<evidence type="ECO:0000259" key="1">
    <source>
        <dbReference type="PROSITE" id="PS51819"/>
    </source>
</evidence>
<dbReference type="eggNOG" id="COG2764">
    <property type="taxonomic scope" value="Bacteria"/>
</dbReference>
<dbReference type="AlphaFoldDB" id="A0A249PGV5"/>
<dbReference type="PANTHER" id="PTHR34109">
    <property type="entry name" value="BNAUNNG04460D PROTEIN-RELATED"/>
    <property type="match status" value="1"/>
</dbReference>
<sequence>MVSFRGDPMARQICIKLFVRHGEVESAIAFYREVFGAELLRRHEWSGILTSADLCIGDSVFRVAGANPRRDAEPRLGGPRSPHALGTTAAILELHVDNVDRVLERAIGAGASLRNGAETLPTGDRVGALIDPFGHIWALFTAIDEGEIVDAFSVERNAA</sequence>
<dbReference type="EMBL" id="CP023067">
    <property type="protein sequence ID" value="ASY64509.1"/>
    <property type="molecule type" value="Genomic_DNA"/>
</dbReference>
<dbReference type="KEGG" id="esj:SJ05684_c30850"/>
<feature type="domain" description="VOC" evidence="1">
    <location>
        <begin position="12"/>
        <end position="142"/>
    </location>
</feature>
<dbReference type="Proteomes" id="UP000217211">
    <property type="component" value="Chromosome"/>
</dbReference>
<protein>
    <recommendedName>
        <fullName evidence="1">VOC domain-containing protein</fullName>
    </recommendedName>
</protein>
<reference evidence="2 3" key="1">
    <citation type="submission" date="2017-08" db="EMBL/GenBank/DDBJ databases">
        <title>Multipartite genome sequences of Sinorhizobium species nodulating soybeans.</title>
        <authorList>
            <person name="Tian C.F."/>
        </authorList>
    </citation>
    <scope>NUCLEOTIDE SEQUENCE [LARGE SCALE GENOMIC DNA]</scope>
    <source>
        <strain evidence="2 3">CCBAU 05684</strain>
    </source>
</reference>
<evidence type="ECO:0000313" key="2">
    <source>
        <dbReference type="EMBL" id="ASY64509.1"/>
    </source>
</evidence>